<keyword evidence="8" id="KW-1278">Translocase</keyword>
<evidence type="ECO:0000256" key="10">
    <source>
        <dbReference type="ARBA" id="ARBA00037530"/>
    </source>
</evidence>
<keyword evidence="17" id="KW-1185">Reference proteome</keyword>
<dbReference type="GO" id="GO:0005886">
    <property type="term" value="C:plasma membrane"/>
    <property type="evidence" value="ECO:0007669"/>
    <property type="project" value="UniProtKB-SubCell"/>
</dbReference>
<dbReference type="GO" id="GO:0005524">
    <property type="term" value="F:ATP binding"/>
    <property type="evidence" value="ECO:0007669"/>
    <property type="project" value="UniProtKB-KW"/>
</dbReference>
<organism evidence="16 17">
    <name type="scientific">Sodalis praecaptivus</name>
    <dbReference type="NCBI Taxonomy" id="1239307"/>
    <lineage>
        <taxon>Bacteria</taxon>
        <taxon>Pseudomonadati</taxon>
        <taxon>Pseudomonadota</taxon>
        <taxon>Gammaproteobacteria</taxon>
        <taxon>Enterobacterales</taxon>
        <taxon>Bruguierivoracaceae</taxon>
        <taxon>Sodalis</taxon>
    </lineage>
</organism>
<dbReference type="Pfam" id="PF00005">
    <property type="entry name" value="ABC_tran"/>
    <property type="match status" value="1"/>
</dbReference>
<keyword evidence="16" id="KW-0614">Plasmid</keyword>
<keyword evidence="6" id="KW-0547">Nucleotide-binding</keyword>
<evidence type="ECO:0000256" key="3">
    <source>
        <dbReference type="ARBA" id="ARBA00022448"/>
    </source>
</evidence>
<dbReference type="OrthoDB" id="9784450at2"/>
<comment type="function">
    <text evidence="10">Part of the ABC transporter complex GsiABCD involved in glutathione import. Responsible for energy coupling to the transport system.</text>
</comment>
<evidence type="ECO:0000256" key="14">
    <source>
        <dbReference type="ARBA" id="ARBA00047640"/>
    </source>
</evidence>
<evidence type="ECO:0000313" key="17">
    <source>
        <dbReference type="Proteomes" id="UP000019028"/>
    </source>
</evidence>
<dbReference type="GO" id="GO:0016887">
    <property type="term" value="F:ATP hydrolysis activity"/>
    <property type="evidence" value="ECO:0007669"/>
    <property type="project" value="InterPro"/>
</dbReference>
<dbReference type="PROSITE" id="PS00211">
    <property type="entry name" value="ABC_TRANSPORTER_1"/>
    <property type="match status" value="1"/>
</dbReference>
<evidence type="ECO:0000256" key="1">
    <source>
        <dbReference type="ARBA" id="ARBA00004417"/>
    </source>
</evidence>
<keyword evidence="5" id="KW-0997">Cell inner membrane</keyword>
<dbReference type="PROSITE" id="PS50893">
    <property type="entry name" value="ABC_TRANSPORTER_2"/>
    <property type="match status" value="1"/>
</dbReference>
<gene>
    <name evidence="16" type="ORF">Sant_P0307</name>
</gene>
<keyword evidence="7" id="KW-0067">ATP-binding</keyword>
<keyword evidence="4" id="KW-1003">Cell membrane</keyword>
<evidence type="ECO:0000256" key="13">
    <source>
        <dbReference type="ARBA" id="ARBA00041187"/>
    </source>
</evidence>
<evidence type="ECO:0000256" key="6">
    <source>
        <dbReference type="ARBA" id="ARBA00022741"/>
    </source>
</evidence>
<dbReference type="InterPro" id="IPR050319">
    <property type="entry name" value="ABC_transp_ATP-bind"/>
</dbReference>
<comment type="similarity">
    <text evidence="11">Belongs to the ABC transporter superfamily. Glutathione importer (TC 3.A.1.5.11) family.</text>
</comment>
<dbReference type="RefSeq" id="WP_025424480.1">
    <property type="nucleotide sequence ID" value="NZ_CP006570.1"/>
</dbReference>
<dbReference type="SMART" id="SM00382">
    <property type="entry name" value="AAA"/>
    <property type="match status" value="1"/>
</dbReference>
<evidence type="ECO:0000256" key="2">
    <source>
        <dbReference type="ARBA" id="ARBA00011469"/>
    </source>
</evidence>
<keyword evidence="9" id="KW-0472">Membrane</keyword>
<comment type="subunit">
    <text evidence="2">The complex is composed of two ATP-binding proteins (GsiA), two transmembrane proteins (GsiC and GsiD) and a solute-binding protein (GsiB).</text>
</comment>
<dbReference type="KEGG" id="sod:Sant_P0307"/>
<dbReference type="InterPro" id="IPR027417">
    <property type="entry name" value="P-loop_NTPase"/>
</dbReference>
<name>W0I4K6_9GAMM</name>
<dbReference type="InterPro" id="IPR017871">
    <property type="entry name" value="ABC_transporter-like_CS"/>
</dbReference>
<dbReference type="PATRIC" id="fig|1239307.3.peg.4868"/>
<dbReference type="PANTHER" id="PTHR43776:SF15">
    <property type="entry name" value="GLUTATHIONE IMPORT ATP-BINDING PROTEIN GSIA"/>
    <property type="match status" value="1"/>
</dbReference>
<dbReference type="AlphaFoldDB" id="W0I4K6"/>
<dbReference type="CDD" id="cd03257">
    <property type="entry name" value="ABC_NikE_OppD_transporters"/>
    <property type="match status" value="1"/>
</dbReference>
<evidence type="ECO:0000256" key="5">
    <source>
        <dbReference type="ARBA" id="ARBA00022519"/>
    </source>
</evidence>
<dbReference type="InterPro" id="IPR003593">
    <property type="entry name" value="AAA+_ATPase"/>
</dbReference>
<proteinExistence type="inferred from homology"/>
<evidence type="ECO:0000256" key="8">
    <source>
        <dbReference type="ARBA" id="ARBA00022967"/>
    </source>
</evidence>
<dbReference type="Gene3D" id="3.40.50.300">
    <property type="entry name" value="P-loop containing nucleotide triphosphate hydrolases"/>
    <property type="match status" value="1"/>
</dbReference>
<dbReference type="EC" id="7.4.2.10" evidence="12"/>
<comment type="subcellular location">
    <subcellularLocation>
        <location evidence="1">Cell inner membrane</location>
        <topology evidence="1">Peripheral membrane protein</topology>
    </subcellularLocation>
</comment>
<accession>W0I4K6</accession>
<dbReference type="PANTHER" id="PTHR43776">
    <property type="entry name" value="TRANSPORT ATP-BINDING PROTEIN"/>
    <property type="match status" value="1"/>
</dbReference>
<evidence type="ECO:0000256" key="7">
    <source>
        <dbReference type="ARBA" id="ARBA00022840"/>
    </source>
</evidence>
<comment type="catalytic activity">
    <reaction evidence="14">
        <text>glutathione(out) + ATP + H2O = glutathione(in) + ADP + phosphate + H(+)</text>
        <dbReference type="Rhea" id="RHEA:29791"/>
        <dbReference type="ChEBI" id="CHEBI:15377"/>
        <dbReference type="ChEBI" id="CHEBI:15378"/>
        <dbReference type="ChEBI" id="CHEBI:30616"/>
        <dbReference type="ChEBI" id="CHEBI:43474"/>
        <dbReference type="ChEBI" id="CHEBI:57925"/>
        <dbReference type="ChEBI" id="CHEBI:456216"/>
        <dbReference type="EC" id="7.4.2.10"/>
    </reaction>
</comment>
<dbReference type="EMBL" id="CP006570">
    <property type="protein sequence ID" value="AHF79343.1"/>
    <property type="molecule type" value="Genomic_DNA"/>
</dbReference>
<dbReference type="InterPro" id="IPR003439">
    <property type="entry name" value="ABC_transporter-like_ATP-bd"/>
</dbReference>
<evidence type="ECO:0000256" key="11">
    <source>
        <dbReference type="ARBA" id="ARBA00038416"/>
    </source>
</evidence>
<dbReference type="Proteomes" id="UP000019028">
    <property type="component" value="Plasmid pHS1"/>
</dbReference>
<feature type="domain" description="ABC transporter" evidence="15">
    <location>
        <begin position="11"/>
        <end position="248"/>
    </location>
</feature>
<evidence type="ECO:0000256" key="9">
    <source>
        <dbReference type="ARBA" id="ARBA00023136"/>
    </source>
</evidence>
<dbReference type="GO" id="GO:0055085">
    <property type="term" value="P:transmembrane transport"/>
    <property type="evidence" value="ECO:0007669"/>
    <property type="project" value="UniProtKB-ARBA"/>
</dbReference>
<geneLocation type="plasmid" evidence="16 17">
    <name>pHS1</name>
</geneLocation>
<dbReference type="SUPFAM" id="SSF52540">
    <property type="entry name" value="P-loop containing nucleoside triphosphate hydrolases"/>
    <property type="match status" value="1"/>
</dbReference>
<protein>
    <recommendedName>
        <fullName evidence="13">Glutathione import ATP-binding protein GsiA</fullName>
        <ecNumber evidence="12">7.4.2.10</ecNumber>
    </recommendedName>
</protein>
<sequence length="254" mass="28702">MNVIPSAQRSIETLALSIAFGEGRQRRQVVDNVNILLGQGESYGLIGESGCGKSTLLRALAGLNHHYQGHILLNNREQQHQRDKGCYRDVQMVFQDPYASLHPRKMVWNTLREPLQLQGLDRHETRISEVLNAVGLSDAFRYRYPHQLSGGQRQRVAIARALILEPSTLLLDEPTSALDVSVQAEILNLLSQMRRQRRLTYLLVTHDLAVVAHLCDRIGIMYQGRLLEEFTANALRQGKVTHAYSRRFLAASEG</sequence>
<evidence type="ECO:0000256" key="12">
    <source>
        <dbReference type="ARBA" id="ARBA00039050"/>
    </source>
</evidence>
<evidence type="ECO:0000259" key="15">
    <source>
        <dbReference type="PROSITE" id="PS50893"/>
    </source>
</evidence>
<evidence type="ECO:0000313" key="16">
    <source>
        <dbReference type="EMBL" id="AHF79343.1"/>
    </source>
</evidence>
<reference evidence="16 17" key="1">
    <citation type="journal article" date="2014" name="Genome Biol. Evol.">
        <title>Genome degeneration and adaptation in a nascent stage of symbiosis.</title>
        <authorList>
            <person name="Oakeson K.F."/>
            <person name="Gil R."/>
            <person name="Clayton A.L."/>
            <person name="Dunn D.M."/>
            <person name="von Niederhausern A.C."/>
            <person name="Hamil C."/>
            <person name="Aoyagi A."/>
            <person name="Duval B."/>
            <person name="Baca A."/>
            <person name="Silva F.J."/>
            <person name="Vallier A."/>
            <person name="Jackson D.G."/>
            <person name="Latorre A."/>
            <person name="Weiss R.B."/>
            <person name="Heddi A."/>
            <person name="Moya A."/>
            <person name="Dale C."/>
        </authorList>
    </citation>
    <scope>NUCLEOTIDE SEQUENCE [LARGE SCALE GENOMIC DNA]</scope>
    <source>
        <strain evidence="16 17">HS1</strain>
        <plasmid evidence="17">Plasmid pHS1</plasmid>
    </source>
</reference>
<dbReference type="HOGENOM" id="CLU_000604_1_23_6"/>
<evidence type="ECO:0000256" key="4">
    <source>
        <dbReference type="ARBA" id="ARBA00022475"/>
    </source>
</evidence>
<keyword evidence="3" id="KW-0813">Transport</keyword>